<reference evidence="2 3" key="1">
    <citation type="submission" date="2019-02" db="EMBL/GenBank/DDBJ databases">
        <title>Deep-cultivation of Planctomycetes and their phenomic and genomic characterization uncovers novel biology.</title>
        <authorList>
            <person name="Wiegand S."/>
            <person name="Jogler M."/>
            <person name="Boedeker C."/>
            <person name="Pinto D."/>
            <person name="Vollmers J."/>
            <person name="Rivas-Marin E."/>
            <person name="Kohn T."/>
            <person name="Peeters S.H."/>
            <person name="Heuer A."/>
            <person name="Rast P."/>
            <person name="Oberbeckmann S."/>
            <person name="Bunk B."/>
            <person name="Jeske O."/>
            <person name="Meyerdierks A."/>
            <person name="Storesund J.E."/>
            <person name="Kallscheuer N."/>
            <person name="Luecker S."/>
            <person name="Lage O.M."/>
            <person name="Pohl T."/>
            <person name="Merkel B.J."/>
            <person name="Hornburger P."/>
            <person name="Mueller R.-W."/>
            <person name="Bruemmer F."/>
            <person name="Labrenz M."/>
            <person name="Spormann A.M."/>
            <person name="Op Den Camp H."/>
            <person name="Overmann J."/>
            <person name="Amann R."/>
            <person name="Jetten M.S.M."/>
            <person name="Mascher T."/>
            <person name="Medema M.H."/>
            <person name="Devos D.P."/>
            <person name="Kaster A.-K."/>
            <person name="Ovreas L."/>
            <person name="Rohde M."/>
            <person name="Galperin M.Y."/>
            <person name="Jogler C."/>
        </authorList>
    </citation>
    <scope>NUCLEOTIDE SEQUENCE [LARGE SCALE GENOMIC DNA]</scope>
    <source>
        <strain evidence="2 3">Enr8</strain>
    </source>
</reference>
<organism evidence="2 3">
    <name type="scientific">Blastopirellula retiformator</name>
    <dbReference type="NCBI Taxonomy" id="2527970"/>
    <lineage>
        <taxon>Bacteria</taxon>
        <taxon>Pseudomonadati</taxon>
        <taxon>Planctomycetota</taxon>
        <taxon>Planctomycetia</taxon>
        <taxon>Pirellulales</taxon>
        <taxon>Pirellulaceae</taxon>
        <taxon>Blastopirellula</taxon>
    </lineage>
</organism>
<dbReference type="EMBL" id="SJPF01000004">
    <property type="protein sequence ID" value="TWT31485.1"/>
    <property type="molecule type" value="Genomic_DNA"/>
</dbReference>
<gene>
    <name evidence="2" type="ORF">Enr8_34060</name>
</gene>
<evidence type="ECO:0000313" key="3">
    <source>
        <dbReference type="Proteomes" id="UP000318878"/>
    </source>
</evidence>
<dbReference type="Proteomes" id="UP000318878">
    <property type="component" value="Unassembled WGS sequence"/>
</dbReference>
<dbReference type="AlphaFoldDB" id="A0A5C5V1B0"/>
<feature type="transmembrane region" description="Helical" evidence="1">
    <location>
        <begin position="12"/>
        <end position="36"/>
    </location>
</feature>
<accession>A0A5C5V1B0</accession>
<evidence type="ECO:0000313" key="2">
    <source>
        <dbReference type="EMBL" id="TWT31485.1"/>
    </source>
</evidence>
<name>A0A5C5V1B0_9BACT</name>
<protein>
    <submittedName>
        <fullName evidence="2">Uncharacterized protein</fullName>
    </submittedName>
</protein>
<keyword evidence="1" id="KW-0472">Membrane</keyword>
<keyword evidence="1" id="KW-0812">Transmembrane</keyword>
<proteinExistence type="predicted"/>
<sequence>MGVGVYYVNPDWIVFYTLAFGAPLLLAAAALFTALLSKDENIRKTGAVLASVYAILMTVLGTVGVAILAVAIVLLALVSIIAAFGQACFDVNPSGN</sequence>
<keyword evidence="1" id="KW-1133">Transmembrane helix</keyword>
<comment type="caution">
    <text evidence="2">The sequence shown here is derived from an EMBL/GenBank/DDBJ whole genome shotgun (WGS) entry which is preliminary data.</text>
</comment>
<keyword evidence="3" id="KW-1185">Reference proteome</keyword>
<evidence type="ECO:0000256" key="1">
    <source>
        <dbReference type="SAM" id="Phobius"/>
    </source>
</evidence>
<feature type="transmembrane region" description="Helical" evidence="1">
    <location>
        <begin position="48"/>
        <end position="81"/>
    </location>
</feature>